<keyword evidence="3" id="KW-1185">Reference proteome</keyword>
<gene>
    <name evidence="2" type="ORF">E3U55_10420</name>
</gene>
<comment type="caution">
    <text evidence="2">The sequence shown here is derived from an EMBL/GenBank/DDBJ whole genome shotgun (WGS) entry which is preliminary data.</text>
</comment>
<sequence>MRKEIIMFIIELAYASVFFILIIMFIVVKFLRKKYNIMPYPSEYQHVNVLHKRIEFILALVALILLVLSYIFEHSLTIILLVFSLLLITFVFRFYMQYKHEPEEKEYLITLVQAIGFFIITFGGIILYFMV</sequence>
<organism evidence="2 3">
    <name type="scientific">Filobacillus milosensis</name>
    <dbReference type="NCBI Taxonomy" id="94137"/>
    <lineage>
        <taxon>Bacteria</taxon>
        <taxon>Bacillati</taxon>
        <taxon>Bacillota</taxon>
        <taxon>Bacilli</taxon>
        <taxon>Bacillales</taxon>
        <taxon>Bacillaceae</taxon>
        <taxon>Filobacillus</taxon>
    </lineage>
</organism>
<dbReference type="Pfam" id="PF13789">
    <property type="entry name" value="DUF4181"/>
    <property type="match status" value="1"/>
</dbReference>
<dbReference type="InterPro" id="IPR025441">
    <property type="entry name" value="DUF4181"/>
</dbReference>
<dbReference type="AlphaFoldDB" id="A0A4Y8IG29"/>
<evidence type="ECO:0000313" key="2">
    <source>
        <dbReference type="EMBL" id="TFB19567.1"/>
    </source>
</evidence>
<feature type="transmembrane region" description="Helical" evidence="1">
    <location>
        <begin position="6"/>
        <end position="28"/>
    </location>
</feature>
<evidence type="ECO:0000313" key="3">
    <source>
        <dbReference type="Proteomes" id="UP000297975"/>
    </source>
</evidence>
<feature type="transmembrane region" description="Helical" evidence="1">
    <location>
        <begin position="107"/>
        <end position="130"/>
    </location>
</feature>
<feature type="transmembrane region" description="Helical" evidence="1">
    <location>
        <begin position="78"/>
        <end position="95"/>
    </location>
</feature>
<keyword evidence="1" id="KW-0472">Membrane</keyword>
<name>A0A4Y8IG29_9BACI</name>
<dbReference type="EMBL" id="SOPW01000010">
    <property type="protein sequence ID" value="TFB19567.1"/>
    <property type="molecule type" value="Genomic_DNA"/>
</dbReference>
<keyword evidence="1" id="KW-0812">Transmembrane</keyword>
<evidence type="ECO:0000256" key="1">
    <source>
        <dbReference type="SAM" id="Phobius"/>
    </source>
</evidence>
<reference evidence="2 3" key="1">
    <citation type="submission" date="2019-03" db="EMBL/GenBank/DDBJ databases">
        <authorList>
            <person name="He R.-H."/>
        </authorList>
    </citation>
    <scope>NUCLEOTIDE SEQUENCE [LARGE SCALE GENOMIC DNA]</scope>
    <source>
        <strain evidence="3">SH 714</strain>
    </source>
</reference>
<feature type="transmembrane region" description="Helical" evidence="1">
    <location>
        <begin position="54"/>
        <end position="72"/>
    </location>
</feature>
<proteinExistence type="predicted"/>
<accession>A0A4Y8IG29</accession>
<protein>
    <submittedName>
        <fullName evidence="2">DUF4181 domain-containing protein</fullName>
    </submittedName>
</protein>
<keyword evidence="1" id="KW-1133">Transmembrane helix</keyword>
<dbReference type="Proteomes" id="UP000297975">
    <property type="component" value="Unassembled WGS sequence"/>
</dbReference>